<keyword evidence="2" id="KW-1185">Reference proteome</keyword>
<accession>A0ABZ0IXT4</accession>
<evidence type="ECO:0000313" key="2">
    <source>
        <dbReference type="Proteomes" id="UP001302349"/>
    </source>
</evidence>
<reference evidence="1 2" key="1">
    <citation type="journal article" date="2023" name="Microbiol. Resour. Announc.">
        <title>Complete Genome Sequence of Imperialibacter roseus strain P4T.</title>
        <authorList>
            <person name="Tizabi D.R."/>
            <person name="Bachvaroff T."/>
            <person name="Hill R.T."/>
        </authorList>
    </citation>
    <scope>NUCLEOTIDE SEQUENCE [LARGE SCALE GENOMIC DNA]</scope>
    <source>
        <strain evidence="1 2">P4T</strain>
    </source>
</reference>
<dbReference type="RefSeq" id="WP_317491092.1">
    <property type="nucleotide sequence ID" value="NZ_CP136051.1"/>
</dbReference>
<organism evidence="1 2">
    <name type="scientific">Imperialibacter roseus</name>
    <dbReference type="NCBI Taxonomy" id="1324217"/>
    <lineage>
        <taxon>Bacteria</taxon>
        <taxon>Pseudomonadati</taxon>
        <taxon>Bacteroidota</taxon>
        <taxon>Cytophagia</taxon>
        <taxon>Cytophagales</taxon>
        <taxon>Flammeovirgaceae</taxon>
        <taxon>Imperialibacter</taxon>
    </lineage>
</organism>
<dbReference type="Proteomes" id="UP001302349">
    <property type="component" value="Chromosome"/>
</dbReference>
<evidence type="ECO:0000313" key="1">
    <source>
        <dbReference type="EMBL" id="WOK08452.1"/>
    </source>
</evidence>
<sequence>MIQQVLSPCKSSRLPRVPSLLLFLSFRRAFIFTISQLAIAVAAYSQEVVITQLALQPDGNVVLKYNLNDDRLDRKFSLYLYASTDNYIQPLTNVSGDVGVDLAVGGNKTIIWNAKEELGDTFAGDVSLELKGNIYVPFIALDNFDDYKVLKRGKPYEVTWTGGRGDNVLLFELYEEDSKIKVFEERPNVGNTTIIIPKDVKSGNYRFKISDSRNRDEVVFTKDFRVKAKVPMVVKAGLGLALLGGVGYIVSLGGAGAPEEKIGDPISPPSK</sequence>
<protein>
    <submittedName>
        <fullName evidence="1">Uncharacterized protein</fullName>
    </submittedName>
</protein>
<proteinExistence type="predicted"/>
<name>A0ABZ0IXT4_9BACT</name>
<dbReference type="EMBL" id="CP136051">
    <property type="protein sequence ID" value="WOK08452.1"/>
    <property type="molecule type" value="Genomic_DNA"/>
</dbReference>
<gene>
    <name evidence="1" type="ORF">RT717_07350</name>
</gene>